<sequence length="190" mass="21810">MFIFPLPNISIGDLLFFYKAKTTQQKNKDDDNQMREAISAVSFDYGNAFHVGIIVDEQKGRVIHAAKDGVVIQNIEDALKDLSPEYAELCHVELKSEWKRAAVSWALKQLGSGYNDLFSPDCINSEGKRAFYCCQLAGFYFNYYSRTSILSKTNLYLVYPHYKTNPYLVYPHYKTIPQFSIHLIINQPSV</sequence>
<dbReference type="EMBL" id="CAJEWN010000049">
    <property type="protein sequence ID" value="CAD2151757.1"/>
    <property type="molecule type" value="Genomic_DNA"/>
</dbReference>
<evidence type="ECO:0000313" key="2">
    <source>
        <dbReference type="Proteomes" id="UP000580250"/>
    </source>
</evidence>
<dbReference type="AlphaFoldDB" id="A0A6V7UAM0"/>
<proteinExistence type="predicted"/>
<protein>
    <submittedName>
        <fullName evidence="1">Uncharacterized protein</fullName>
    </submittedName>
</protein>
<reference evidence="1 2" key="1">
    <citation type="submission" date="2020-08" db="EMBL/GenBank/DDBJ databases">
        <authorList>
            <person name="Koutsovoulos G."/>
            <person name="Danchin GJ E."/>
        </authorList>
    </citation>
    <scope>NUCLEOTIDE SEQUENCE [LARGE SCALE GENOMIC DNA]</scope>
</reference>
<dbReference type="Proteomes" id="UP000580250">
    <property type="component" value="Unassembled WGS sequence"/>
</dbReference>
<gene>
    <name evidence="1" type="ORF">MENT_LOCUS10508</name>
</gene>
<dbReference type="InterPro" id="IPR038765">
    <property type="entry name" value="Papain-like_cys_pep_sf"/>
</dbReference>
<dbReference type="OrthoDB" id="310895at2759"/>
<name>A0A6V7UAM0_MELEN</name>
<evidence type="ECO:0000313" key="1">
    <source>
        <dbReference type="EMBL" id="CAD2151757.1"/>
    </source>
</evidence>
<dbReference type="SUPFAM" id="SSF54001">
    <property type="entry name" value="Cysteine proteinases"/>
    <property type="match status" value="1"/>
</dbReference>
<dbReference type="Gene3D" id="3.90.1720.10">
    <property type="entry name" value="endopeptidase domain like (from Nostoc punctiforme)"/>
    <property type="match status" value="1"/>
</dbReference>
<comment type="caution">
    <text evidence="1">The sequence shown here is derived from an EMBL/GenBank/DDBJ whole genome shotgun (WGS) entry which is preliminary data.</text>
</comment>
<organism evidence="1 2">
    <name type="scientific">Meloidogyne enterolobii</name>
    <name type="common">Root-knot nematode worm</name>
    <name type="synonym">Meloidogyne mayaguensis</name>
    <dbReference type="NCBI Taxonomy" id="390850"/>
    <lineage>
        <taxon>Eukaryota</taxon>
        <taxon>Metazoa</taxon>
        <taxon>Ecdysozoa</taxon>
        <taxon>Nematoda</taxon>
        <taxon>Chromadorea</taxon>
        <taxon>Rhabditida</taxon>
        <taxon>Tylenchina</taxon>
        <taxon>Tylenchomorpha</taxon>
        <taxon>Tylenchoidea</taxon>
        <taxon>Meloidogynidae</taxon>
        <taxon>Meloidogyninae</taxon>
        <taxon>Meloidogyne</taxon>
    </lineage>
</organism>
<accession>A0A6V7UAM0</accession>